<accession>A0ABU9YS34</accession>
<keyword evidence="1" id="KW-1133">Transmembrane helix</keyword>
<protein>
    <submittedName>
        <fullName evidence="3">Uncharacterized protein</fullName>
    </submittedName>
</protein>
<gene>
    <name evidence="3" type="ORF">WG926_25195</name>
</gene>
<evidence type="ECO:0000256" key="2">
    <source>
        <dbReference type="SAM" id="SignalP"/>
    </source>
</evidence>
<proteinExistence type="predicted"/>
<keyword evidence="4" id="KW-1185">Reference proteome</keyword>
<keyword evidence="1" id="KW-0812">Transmembrane</keyword>
<dbReference type="Proteomes" id="UP001413721">
    <property type="component" value="Unassembled WGS sequence"/>
</dbReference>
<organism evidence="3 4">
    <name type="scientific">Tistrella arctica</name>
    <dbReference type="NCBI Taxonomy" id="3133430"/>
    <lineage>
        <taxon>Bacteria</taxon>
        <taxon>Pseudomonadati</taxon>
        <taxon>Pseudomonadota</taxon>
        <taxon>Alphaproteobacteria</taxon>
        <taxon>Geminicoccales</taxon>
        <taxon>Geminicoccaceae</taxon>
        <taxon>Tistrella</taxon>
    </lineage>
</organism>
<keyword evidence="2" id="KW-0732">Signal</keyword>
<reference evidence="3 4" key="1">
    <citation type="submission" date="2024-03" db="EMBL/GenBank/DDBJ databases">
        <title>High-quality draft genome sequencing of Tistrella sp. BH-R2-4.</title>
        <authorList>
            <person name="Dong C."/>
        </authorList>
    </citation>
    <scope>NUCLEOTIDE SEQUENCE [LARGE SCALE GENOMIC DNA]</scope>
    <source>
        <strain evidence="3 4">BH-R2-4</strain>
    </source>
</reference>
<name>A0ABU9YS34_9PROT</name>
<dbReference type="EMBL" id="JBBKTW010000012">
    <property type="protein sequence ID" value="MEN2991633.1"/>
    <property type="molecule type" value="Genomic_DNA"/>
</dbReference>
<dbReference type="RefSeq" id="WP_345935727.1">
    <property type="nucleotide sequence ID" value="NZ_JBBKTV010000014.1"/>
</dbReference>
<feature type="transmembrane region" description="Helical" evidence="1">
    <location>
        <begin position="48"/>
        <end position="65"/>
    </location>
</feature>
<feature type="chain" id="PRO_5045688425" evidence="2">
    <location>
        <begin position="25"/>
        <end position="83"/>
    </location>
</feature>
<feature type="signal peptide" evidence="2">
    <location>
        <begin position="1"/>
        <end position="24"/>
    </location>
</feature>
<evidence type="ECO:0000256" key="1">
    <source>
        <dbReference type="SAM" id="Phobius"/>
    </source>
</evidence>
<evidence type="ECO:0000313" key="4">
    <source>
        <dbReference type="Proteomes" id="UP001413721"/>
    </source>
</evidence>
<comment type="caution">
    <text evidence="3">The sequence shown here is derived from an EMBL/GenBank/DDBJ whole genome shotgun (WGS) entry which is preliminary data.</text>
</comment>
<sequence length="83" mass="8046">MIKTMISALAVVLALAGMASVASAQTPPPANNVDDEGGYLFNDELTGLAIGGGAAAAVAIAIIASDDDDSGSSTSTSTSTSTR</sequence>
<keyword evidence="1" id="KW-0472">Membrane</keyword>
<evidence type="ECO:0000313" key="3">
    <source>
        <dbReference type="EMBL" id="MEN2991633.1"/>
    </source>
</evidence>